<comment type="caution">
    <text evidence="2">The sequence shown here is derived from an EMBL/GenBank/DDBJ whole genome shotgun (WGS) entry which is preliminary data.</text>
</comment>
<sequence length="129" mass="13528">MTPYTEASLRVSGGMGRCGCTVGCTEPWIASASLKSSKQPKLVGKGLSSPPPTRKRGENPGKTPKETLFRVFHILAPGDLSRVFGFTKNTALGGNSVEQDLRGKGDSFGPGRPPRGSPGESFPPTAPFP</sequence>
<protein>
    <submittedName>
        <fullName evidence="2">Uncharacterized protein</fullName>
    </submittedName>
</protein>
<evidence type="ECO:0000313" key="3">
    <source>
        <dbReference type="Proteomes" id="UP000327493"/>
    </source>
</evidence>
<proteinExistence type="predicted"/>
<organism evidence="2 3">
    <name type="scientific">Etheostoma spectabile</name>
    <name type="common">orangethroat darter</name>
    <dbReference type="NCBI Taxonomy" id="54343"/>
    <lineage>
        <taxon>Eukaryota</taxon>
        <taxon>Metazoa</taxon>
        <taxon>Chordata</taxon>
        <taxon>Craniata</taxon>
        <taxon>Vertebrata</taxon>
        <taxon>Euteleostomi</taxon>
        <taxon>Actinopterygii</taxon>
        <taxon>Neopterygii</taxon>
        <taxon>Teleostei</taxon>
        <taxon>Neoteleostei</taxon>
        <taxon>Acanthomorphata</taxon>
        <taxon>Eupercaria</taxon>
        <taxon>Perciformes</taxon>
        <taxon>Percoidei</taxon>
        <taxon>Percidae</taxon>
        <taxon>Etheostomatinae</taxon>
        <taxon>Etheostoma</taxon>
    </lineage>
</organism>
<feature type="region of interest" description="Disordered" evidence="1">
    <location>
        <begin position="91"/>
        <end position="129"/>
    </location>
</feature>
<accession>A0A5J5D924</accession>
<name>A0A5J5D924_9PERO</name>
<dbReference type="Proteomes" id="UP000327493">
    <property type="component" value="Chromosome 7"/>
</dbReference>
<dbReference type="EMBL" id="VOFY01000007">
    <property type="protein sequence ID" value="KAA8591208.1"/>
    <property type="molecule type" value="Genomic_DNA"/>
</dbReference>
<gene>
    <name evidence="2" type="ORF">FQN60_002151</name>
</gene>
<evidence type="ECO:0000313" key="2">
    <source>
        <dbReference type="EMBL" id="KAA8591208.1"/>
    </source>
</evidence>
<reference evidence="2 3" key="1">
    <citation type="submission" date="2019-08" db="EMBL/GenBank/DDBJ databases">
        <title>A chromosome-level genome assembly, high-density linkage maps, and genome scans reveal the genomic architecture of hybrid incompatibilities underlying speciation via character displacement in darters (Percidae: Etheostominae).</title>
        <authorList>
            <person name="Moran R.L."/>
            <person name="Catchen J.M."/>
            <person name="Fuller R.C."/>
        </authorList>
    </citation>
    <scope>NUCLEOTIDE SEQUENCE [LARGE SCALE GENOMIC DNA]</scope>
    <source>
        <strain evidence="2">EspeVRDwgs_2016</strain>
        <tissue evidence="2">Muscle</tissue>
    </source>
</reference>
<feature type="compositionally biased region" description="Basic and acidic residues" evidence="1">
    <location>
        <begin position="55"/>
        <end position="65"/>
    </location>
</feature>
<dbReference type="AlphaFoldDB" id="A0A5J5D924"/>
<feature type="region of interest" description="Disordered" evidence="1">
    <location>
        <begin position="34"/>
        <end position="65"/>
    </location>
</feature>
<keyword evidence="3" id="KW-1185">Reference proteome</keyword>
<evidence type="ECO:0000256" key="1">
    <source>
        <dbReference type="SAM" id="MobiDB-lite"/>
    </source>
</evidence>